<dbReference type="AlphaFoldDB" id="A0A6L2LND9"/>
<gene>
    <name evidence="3" type="ORF">Tci_035289</name>
</gene>
<evidence type="ECO:0000313" key="3">
    <source>
        <dbReference type="EMBL" id="GEU63311.1"/>
    </source>
</evidence>
<evidence type="ECO:0000256" key="1">
    <source>
        <dbReference type="SAM" id="MobiDB-lite"/>
    </source>
</evidence>
<reference evidence="3" key="1">
    <citation type="journal article" date="2019" name="Sci. Rep.">
        <title>Draft genome of Tanacetum cinerariifolium, the natural source of mosquito coil.</title>
        <authorList>
            <person name="Yamashiro T."/>
            <person name="Shiraishi A."/>
            <person name="Satake H."/>
            <person name="Nakayama K."/>
        </authorList>
    </citation>
    <scope>NUCLEOTIDE SEQUENCE</scope>
</reference>
<comment type="caution">
    <text evidence="3">The sequence shown here is derived from an EMBL/GenBank/DDBJ whole genome shotgun (WGS) entry which is preliminary data.</text>
</comment>
<dbReference type="PANTHER" id="PTHR33116:SF84">
    <property type="entry name" value="RNA-DIRECTED DNA POLYMERASE"/>
    <property type="match status" value="1"/>
</dbReference>
<dbReference type="PANTHER" id="PTHR33116">
    <property type="entry name" value="REVERSE TRANSCRIPTASE ZINC-BINDING DOMAIN-CONTAINING PROTEIN-RELATED-RELATED"/>
    <property type="match status" value="1"/>
</dbReference>
<protein>
    <recommendedName>
        <fullName evidence="2">Reverse transcriptase domain-containing protein</fullName>
    </recommendedName>
</protein>
<sequence length="1074" mass="121093">MESWEDASDVSVGKEGLVDSEESSKLFEGQCEGISNGMDVDVGSNGSNVVVKVKMVSNPSFESHVTNSKHVSDCLGGNNGIKSNRIKIMPEIPILVAENHILNLDFGGNTKPRSPTKVTFEEVKRPGIFKVSEVNLFKGVESVSNFEVGEESRVNDMNVGDKDSVKKSFSFMNALTGDKMSGNNKLKYVVGLMNNFRRVVAEMDPVIEDGKVDSTKGLVDTVEVWYKSLGRSMMLDVEYVWRPPICEHCNIFRHTLKSCRAKDFTEEEKILKESMKNAYGRGGFSNNGKGSFGGGRGGYLNNGERGNGFSKKYVPVKTSERNLVNKDGIFKSDRKDQDSNDSTNKVNDNTVLEVALRVEVILRKQRMLMYYIIRIDISDLNDEDDSKEIVKVLTHEEVLKSKIDLLQKHIVGGNKGLKETATKSVNKRIVNECKGVLDKEMIEYYEGACEDMRSDTINGQFNDVVDGSDATTNFMANDEVSNLHDKSIAEVQGVIETQLRKKSINHVCNELFGSWDEISTKFVEHFENFFGVDDHVFPIEDCNGLFTKKLDPLIAYSMIRSILDQEIKAAMFGIKDNKVVGPDGFTLKFFKKAWAIVGLDVPIACCNVVYKCISKVLTNRLKEGLDSLVDINQCAFIPGRHISDNILLTQELMAGYDWKSETGNYAFKVDIKKAYDTVNWVFLRIILSQFGFHDTMISWIMTCLTTASFSLCINGDVHGFFKSKKGLRQGDLISPYLFTLVMELLNLMIKRQISIDKRFKFHIGCKSLGLTHLCFADDLLLLCHGDLILVCILRRGLDEFSMCSGLYPSMEKSTSYFCNVPHDLMAQISLGMPFKEVSLPIRYLGVLMMTRKLCNIDCRVLIDNVKKRILDWKNKYLSYAGKLQLIASVLSSLNVYWANAFVLPSHICSSNDKILKYFLWSFHEGRRGFTSVAWKDICAPKNQGGLGLRSMKLMNEGNFKDVLDVSVPILNDLEDKTIWFNKSFEEVNFSVKEVCSVLRVDMPSVMWHKHVCKSKNVDVVPNLIINTIRLKLLSLNVKWSRDVSIAANVWHLPYLGLKGDYVFTDNMDFDDSAS</sequence>
<feature type="region of interest" description="Disordered" evidence="1">
    <location>
        <begin position="1"/>
        <end position="23"/>
    </location>
</feature>
<dbReference type="Pfam" id="PF00078">
    <property type="entry name" value="RVT_1"/>
    <property type="match status" value="1"/>
</dbReference>
<organism evidence="3">
    <name type="scientific">Tanacetum cinerariifolium</name>
    <name type="common">Dalmatian daisy</name>
    <name type="synonym">Chrysanthemum cinerariifolium</name>
    <dbReference type="NCBI Taxonomy" id="118510"/>
    <lineage>
        <taxon>Eukaryota</taxon>
        <taxon>Viridiplantae</taxon>
        <taxon>Streptophyta</taxon>
        <taxon>Embryophyta</taxon>
        <taxon>Tracheophyta</taxon>
        <taxon>Spermatophyta</taxon>
        <taxon>Magnoliopsida</taxon>
        <taxon>eudicotyledons</taxon>
        <taxon>Gunneridae</taxon>
        <taxon>Pentapetalae</taxon>
        <taxon>asterids</taxon>
        <taxon>campanulids</taxon>
        <taxon>Asterales</taxon>
        <taxon>Asteraceae</taxon>
        <taxon>Asteroideae</taxon>
        <taxon>Anthemideae</taxon>
        <taxon>Anthemidinae</taxon>
        <taxon>Tanacetum</taxon>
    </lineage>
</organism>
<dbReference type="InterPro" id="IPR000477">
    <property type="entry name" value="RT_dom"/>
</dbReference>
<dbReference type="PROSITE" id="PS50878">
    <property type="entry name" value="RT_POL"/>
    <property type="match status" value="1"/>
</dbReference>
<name>A0A6L2LND9_TANCI</name>
<dbReference type="CDD" id="cd01650">
    <property type="entry name" value="RT_nLTR_like"/>
    <property type="match status" value="1"/>
</dbReference>
<dbReference type="InterPro" id="IPR043502">
    <property type="entry name" value="DNA/RNA_pol_sf"/>
</dbReference>
<accession>A0A6L2LND9</accession>
<proteinExistence type="predicted"/>
<feature type="domain" description="Reverse transcriptase" evidence="2">
    <location>
        <begin position="594"/>
        <end position="848"/>
    </location>
</feature>
<evidence type="ECO:0000259" key="2">
    <source>
        <dbReference type="PROSITE" id="PS50878"/>
    </source>
</evidence>
<dbReference type="EMBL" id="BKCJ010004825">
    <property type="protein sequence ID" value="GEU63311.1"/>
    <property type="molecule type" value="Genomic_DNA"/>
</dbReference>
<dbReference type="SUPFAM" id="SSF56672">
    <property type="entry name" value="DNA/RNA polymerases"/>
    <property type="match status" value="1"/>
</dbReference>